<keyword evidence="1" id="KW-0067">ATP-binding</keyword>
<dbReference type="GO" id="GO:0005524">
    <property type="term" value="F:ATP binding"/>
    <property type="evidence" value="ECO:0007669"/>
    <property type="project" value="UniProtKB-UniRule"/>
</dbReference>
<dbReference type="AlphaFoldDB" id="A0A8K0GWF4"/>
<dbReference type="SUPFAM" id="SSF56112">
    <property type="entry name" value="Protein kinase-like (PK-like)"/>
    <property type="match status" value="1"/>
</dbReference>
<name>A0A8K0GWF4_9ROSA</name>
<keyword evidence="3" id="KW-1185">Reference proteome</keyword>
<organism evidence="2 3">
    <name type="scientific">Rhamnella rubrinervis</name>
    <dbReference type="NCBI Taxonomy" id="2594499"/>
    <lineage>
        <taxon>Eukaryota</taxon>
        <taxon>Viridiplantae</taxon>
        <taxon>Streptophyta</taxon>
        <taxon>Embryophyta</taxon>
        <taxon>Tracheophyta</taxon>
        <taxon>Spermatophyta</taxon>
        <taxon>Magnoliopsida</taxon>
        <taxon>eudicotyledons</taxon>
        <taxon>Gunneridae</taxon>
        <taxon>Pentapetalae</taxon>
        <taxon>rosids</taxon>
        <taxon>fabids</taxon>
        <taxon>Rosales</taxon>
        <taxon>Rhamnaceae</taxon>
        <taxon>rhamnoid group</taxon>
        <taxon>Rhamneae</taxon>
        <taxon>Rhamnella</taxon>
    </lineage>
</organism>
<proteinExistence type="predicted"/>
<dbReference type="Proteomes" id="UP000796880">
    <property type="component" value="Unassembled WGS sequence"/>
</dbReference>
<evidence type="ECO:0000313" key="2">
    <source>
        <dbReference type="EMBL" id="KAF3440546.1"/>
    </source>
</evidence>
<dbReference type="InterPro" id="IPR017441">
    <property type="entry name" value="Protein_kinase_ATP_BS"/>
</dbReference>
<dbReference type="OrthoDB" id="346907at2759"/>
<dbReference type="Gene3D" id="3.30.200.20">
    <property type="entry name" value="Phosphorylase Kinase, domain 1"/>
    <property type="match status" value="1"/>
</dbReference>
<keyword evidence="1" id="KW-0547">Nucleotide-binding</keyword>
<evidence type="ECO:0000256" key="1">
    <source>
        <dbReference type="PROSITE-ProRule" id="PRU10141"/>
    </source>
</evidence>
<accession>A0A8K0GWF4</accession>
<evidence type="ECO:0000313" key="3">
    <source>
        <dbReference type="Proteomes" id="UP000796880"/>
    </source>
</evidence>
<dbReference type="PROSITE" id="PS00107">
    <property type="entry name" value="PROTEIN_KINASE_ATP"/>
    <property type="match status" value="1"/>
</dbReference>
<protein>
    <submittedName>
        <fullName evidence="2">Uncharacterized protein</fullName>
    </submittedName>
</protein>
<comment type="caution">
    <text evidence="2">The sequence shown here is derived from an EMBL/GenBank/DDBJ whole genome shotgun (WGS) entry which is preliminary data.</text>
</comment>
<dbReference type="InterPro" id="IPR011009">
    <property type="entry name" value="Kinase-like_dom_sf"/>
</dbReference>
<gene>
    <name evidence="2" type="ORF">FNV43_RR18830</name>
</gene>
<reference evidence="2" key="1">
    <citation type="submission" date="2020-03" db="EMBL/GenBank/DDBJ databases">
        <title>A high-quality chromosome-level genome assembly of a woody plant with both climbing and erect habits, Rhamnella rubrinervis.</title>
        <authorList>
            <person name="Lu Z."/>
            <person name="Yang Y."/>
            <person name="Zhu X."/>
            <person name="Sun Y."/>
        </authorList>
    </citation>
    <scope>NUCLEOTIDE SEQUENCE</scope>
    <source>
        <strain evidence="2">BYM</strain>
        <tissue evidence="2">Leaf</tissue>
    </source>
</reference>
<sequence>MVVEVEERKMEAENAFNLSEPITVGDYILKSKIGQGSFSTVWKAEHRFNGQQVAVKQFKGSLGFVDLMLVWFSKYRDLFMMDGDIYGELSEVALRIKERHKKKNYKAKLRNIKCSGACCSEFSVSVRVVICGHNTACLISGSRQGCHANLGVFHHGLRESSNEVSSFLDCRLSNPFGSSPFDNVARNLIWSREAFLFLHKEFVLSKPGTPTDVPVSSSVGSIVRIGKLHRLLLEQQSFRKGLDGTYEAPVLSCFRFAGLRRPLRRVLFFGSAQTASKSSVDAAIMLVCRFPGLVLSKSRSHSVGSSSSSWHSPASFYGKEACKAFKAIL</sequence>
<feature type="binding site" evidence="1">
    <location>
        <position position="56"/>
    </location>
    <ligand>
        <name>ATP</name>
        <dbReference type="ChEBI" id="CHEBI:30616"/>
    </ligand>
</feature>
<dbReference type="EMBL" id="VOIH02000008">
    <property type="protein sequence ID" value="KAF3440546.1"/>
    <property type="molecule type" value="Genomic_DNA"/>
</dbReference>